<dbReference type="Gene3D" id="3.40.47.10">
    <property type="match status" value="1"/>
</dbReference>
<dbReference type="SMART" id="SM00825">
    <property type="entry name" value="PKS_KS"/>
    <property type="match status" value="1"/>
</dbReference>
<evidence type="ECO:0000256" key="2">
    <source>
        <dbReference type="ARBA" id="ARBA00022679"/>
    </source>
</evidence>
<evidence type="ECO:0000256" key="3">
    <source>
        <dbReference type="RuleBase" id="RU003694"/>
    </source>
</evidence>
<dbReference type="NCBIfam" id="NF005589">
    <property type="entry name" value="PRK07314.1"/>
    <property type="match status" value="1"/>
</dbReference>
<dbReference type="PROSITE" id="PS00606">
    <property type="entry name" value="KS3_1"/>
    <property type="match status" value="1"/>
</dbReference>
<dbReference type="InterPro" id="IPR018201">
    <property type="entry name" value="Ketoacyl_synth_AS"/>
</dbReference>
<dbReference type="AlphaFoldDB" id="A0A832A8N2"/>
<name>A0A832A8N2_9BACT</name>
<organism evidence="5">
    <name type="scientific">Desulfacinum infernum</name>
    <dbReference type="NCBI Taxonomy" id="35837"/>
    <lineage>
        <taxon>Bacteria</taxon>
        <taxon>Pseudomonadati</taxon>
        <taxon>Thermodesulfobacteriota</taxon>
        <taxon>Syntrophobacteria</taxon>
        <taxon>Syntrophobacterales</taxon>
        <taxon>Syntrophobacteraceae</taxon>
        <taxon>Desulfacinum</taxon>
    </lineage>
</organism>
<sequence length="414" mass="44584">MKHKQPARRRVVVTGFEMITALGLDWQSTWHGLLEGRSGVDRIRRFDASAYDTCVAAELPEACEAYCRRFIKARRARQMARATLVGVTAAKKAVENAALVFEALDRDRCAVVMGVVDTGYSACLDDDAFWVLKTMPHALSAWVALEYKLSGPNYSVSAACASAAFAIAQAYDLITTDQADVVLTGGASAIVNPEHVAGFNELQALSTRKGDPRLASRPFSQGRDGFVMGEGAGVLVMESEESATARGAHVWGEILGYALTSETYNIMAPAKDGQGMAHTMRKALHHAGLTPEDVDYINAHGTSTPFNDRYETLAIKDVFGPRAVQIPVSSTKSMIGHTAAAAGGIEAIVCLLSLYHGKIHPTINYEPDPELDLDYVPMTARAQRIQVALSNSFGFGGVNATLVLAAYPNTLRRS</sequence>
<dbReference type="Pfam" id="PF00109">
    <property type="entry name" value="ketoacyl-synt"/>
    <property type="match status" value="1"/>
</dbReference>
<keyword evidence="2 3" id="KW-0808">Transferase</keyword>
<dbReference type="InterPro" id="IPR000794">
    <property type="entry name" value="Beta-ketoacyl_synthase"/>
</dbReference>
<evidence type="ECO:0000259" key="4">
    <source>
        <dbReference type="PROSITE" id="PS52004"/>
    </source>
</evidence>
<feature type="domain" description="Ketosynthase family 3 (KS3)" evidence="4">
    <location>
        <begin position="8"/>
        <end position="406"/>
    </location>
</feature>
<gene>
    <name evidence="5" type="ORF">ENS06_14750</name>
</gene>
<proteinExistence type="inferred from homology"/>
<dbReference type="GO" id="GO:0004315">
    <property type="term" value="F:3-oxoacyl-[acyl-carrier-protein] synthase activity"/>
    <property type="evidence" value="ECO:0007669"/>
    <property type="project" value="InterPro"/>
</dbReference>
<dbReference type="InterPro" id="IPR016039">
    <property type="entry name" value="Thiolase-like"/>
</dbReference>
<comment type="caution">
    <text evidence="5">The sequence shown here is derived from an EMBL/GenBank/DDBJ whole genome shotgun (WGS) entry which is preliminary data.</text>
</comment>
<dbReference type="SUPFAM" id="SSF53901">
    <property type="entry name" value="Thiolase-like"/>
    <property type="match status" value="2"/>
</dbReference>
<dbReference type="GO" id="GO:0006633">
    <property type="term" value="P:fatty acid biosynthetic process"/>
    <property type="evidence" value="ECO:0007669"/>
    <property type="project" value="InterPro"/>
</dbReference>
<evidence type="ECO:0000256" key="1">
    <source>
        <dbReference type="ARBA" id="ARBA00008467"/>
    </source>
</evidence>
<dbReference type="PANTHER" id="PTHR11712">
    <property type="entry name" value="POLYKETIDE SYNTHASE-RELATED"/>
    <property type="match status" value="1"/>
</dbReference>
<dbReference type="PANTHER" id="PTHR11712:SF336">
    <property type="entry name" value="3-OXOACYL-[ACYL-CARRIER-PROTEIN] SYNTHASE, MITOCHONDRIAL"/>
    <property type="match status" value="1"/>
</dbReference>
<reference evidence="5" key="1">
    <citation type="journal article" date="2020" name="mSystems">
        <title>Genome- and Community-Level Interaction Insights into Carbon Utilization and Element Cycling Functions of Hydrothermarchaeota in Hydrothermal Sediment.</title>
        <authorList>
            <person name="Zhou Z."/>
            <person name="Liu Y."/>
            <person name="Xu W."/>
            <person name="Pan J."/>
            <person name="Luo Z.H."/>
            <person name="Li M."/>
        </authorList>
    </citation>
    <scope>NUCLEOTIDE SEQUENCE [LARGE SCALE GENOMIC DNA]</scope>
    <source>
        <strain evidence="5">SpSt-456</strain>
    </source>
</reference>
<dbReference type="Pfam" id="PF02801">
    <property type="entry name" value="Ketoacyl-synt_C"/>
    <property type="match status" value="1"/>
</dbReference>
<dbReference type="InterPro" id="IPR014031">
    <property type="entry name" value="Ketoacyl_synth_C"/>
</dbReference>
<comment type="similarity">
    <text evidence="1 3">Belongs to the thiolase-like superfamily. Beta-ketoacyl-ACP synthases family.</text>
</comment>
<dbReference type="EMBL" id="DSTK01000040">
    <property type="protein sequence ID" value="HFK98570.1"/>
    <property type="molecule type" value="Genomic_DNA"/>
</dbReference>
<dbReference type="InterPro" id="IPR014030">
    <property type="entry name" value="Ketoacyl_synth_N"/>
</dbReference>
<protein>
    <submittedName>
        <fullName evidence="5">Beta-ketoacyl-[acyl-carrier-protein] synthase family protein</fullName>
    </submittedName>
</protein>
<evidence type="ECO:0000313" key="5">
    <source>
        <dbReference type="EMBL" id="HFK98570.1"/>
    </source>
</evidence>
<dbReference type="GO" id="GO:0005829">
    <property type="term" value="C:cytosol"/>
    <property type="evidence" value="ECO:0007669"/>
    <property type="project" value="TreeGrafter"/>
</dbReference>
<dbReference type="FunFam" id="3.40.47.10:FF:000029">
    <property type="entry name" value="3-oxoacyl-[acyl-carrier-protein] synthase 1"/>
    <property type="match status" value="1"/>
</dbReference>
<dbReference type="PROSITE" id="PS52004">
    <property type="entry name" value="KS3_2"/>
    <property type="match status" value="1"/>
</dbReference>
<accession>A0A832A8N2</accession>
<dbReference type="InterPro" id="IPR020841">
    <property type="entry name" value="PKS_Beta-ketoAc_synthase_dom"/>
</dbReference>
<dbReference type="CDD" id="cd00834">
    <property type="entry name" value="KAS_I_II"/>
    <property type="match status" value="1"/>
</dbReference>